<keyword evidence="5" id="KW-0479">Metal-binding</keyword>
<proteinExistence type="inferred from homology"/>
<keyword evidence="4" id="KW-0548">Nucleotidyltransferase</keyword>
<dbReference type="PANTHER" id="PTHR33571">
    <property type="entry name" value="SSL8005 PROTEIN"/>
    <property type="match status" value="1"/>
</dbReference>
<evidence type="ECO:0000256" key="5">
    <source>
        <dbReference type="ARBA" id="ARBA00022723"/>
    </source>
</evidence>
<sequence>MYLDRYKYEINNLCKEHKVKTLYAFGSVLTDNFGPNSDIDLVIEIYSNDPIEYAENYFDFKFKLQELINKPIDLLEEKGIKNSHLKNNIESSKYKIYEA</sequence>
<dbReference type="STRING" id="869213.GCA_000517085_04778"/>
<organism evidence="11 12">
    <name type="scientific">Saccharicrinis fermentans DSM 9555 = JCM 21142</name>
    <dbReference type="NCBI Taxonomy" id="869213"/>
    <lineage>
        <taxon>Bacteria</taxon>
        <taxon>Pseudomonadati</taxon>
        <taxon>Bacteroidota</taxon>
        <taxon>Bacteroidia</taxon>
        <taxon>Marinilabiliales</taxon>
        <taxon>Marinilabiliaceae</taxon>
        <taxon>Saccharicrinis</taxon>
    </lineage>
</organism>
<keyword evidence="7" id="KW-0067">ATP-binding</keyword>
<dbReference type="InterPro" id="IPR043519">
    <property type="entry name" value="NT_sf"/>
</dbReference>
<comment type="caution">
    <text evidence="11">The sequence shown here is derived from an EMBL/GenBank/DDBJ whole genome shotgun (WGS) entry which is preliminary data.</text>
</comment>
<evidence type="ECO:0000256" key="8">
    <source>
        <dbReference type="ARBA" id="ARBA00022842"/>
    </source>
</evidence>
<feature type="domain" description="Polymerase nucleotidyl transferase" evidence="10">
    <location>
        <begin position="12"/>
        <end position="93"/>
    </location>
</feature>
<dbReference type="Proteomes" id="UP000019402">
    <property type="component" value="Unassembled WGS sequence"/>
</dbReference>
<dbReference type="GO" id="GO:0016779">
    <property type="term" value="F:nucleotidyltransferase activity"/>
    <property type="evidence" value="ECO:0007669"/>
    <property type="project" value="UniProtKB-KW"/>
</dbReference>
<dbReference type="Pfam" id="PF01909">
    <property type="entry name" value="NTP_transf_2"/>
    <property type="match status" value="1"/>
</dbReference>
<evidence type="ECO:0000256" key="1">
    <source>
        <dbReference type="ARBA" id="ARBA00001946"/>
    </source>
</evidence>
<keyword evidence="12" id="KW-1185">Reference proteome</keyword>
<evidence type="ECO:0000256" key="3">
    <source>
        <dbReference type="ARBA" id="ARBA00022679"/>
    </source>
</evidence>
<keyword evidence="2" id="KW-1277">Toxin-antitoxin system</keyword>
<evidence type="ECO:0000256" key="4">
    <source>
        <dbReference type="ARBA" id="ARBA00022695"/>
    </source>
</evidence>
<keyword evidence="8" id="KW-0460">Magnesium</keyword>
<dbReference type="RefSeq" id="WP_044214607.1">
    <property type="nucleotide sequence ID" value="NZ_KI912108.1"/>
</dbReference>
<gene>
    <name evidence="11" type="ORF">JCM21142_134795</name>
</gene>
<keyword evidence="3 11" id="KW-0808">Transferase</keyword>
<evidence type="ECO:0000313" key="11">
    <source>
        <dbReference type="EMBL" id="GAF06027.1"/>
    </source>
</evidence>
<dbReference type="EMBL" id="BAMD01000232">
    <property type="protein sequence ID" value="GAF06027.1"/>
    <property type="molecule type" value="Genomic_DNA"/>
</dbReference>
<dbReference type="InterPro" id="IPR052038">
    <property type="entry name" value="Type-VII_TA_antitoxin"/>
</dbReference>
<dbReference type="CDD" id="cd05403">
    <property type="entry name" value="NT_KNTase_like"/>
    <property type="match status" value="1"/>
</dbReference>
<evidence type="ECO:0000256" key="7">
    <source>
        <dbReference type="ARBA" id="ARBA00022840"/>
    </source>
</evidence>
<comment type="cofactor">
    <cofactor evidence="1">
        <name>Mg(2+)</name>
        <dbReference type="ChEBI" id="CHEBI:18420"/>
    </cofactor>
</comment>
<dbReference type="SUPFAM" id="SSF81301">
    <property type="entry name" value="Nucleotidyltransferase"/>
    <property type="match status" value="1"/>
</dbReference>
<evidence type="ECO:0000259" key="10">
    <source>
        <dbReference type="Pfam" id="PF01909"/>
    </source>
</evidence>
<dbReference type="GO" id="GO:0046872">
    <property type="term" value="F:metal ion binding"/>
    <property type="evidence" value="ECO:0007669"/>
    <property type="project" value="UniProtKB-KW"/>
</dbReference>
<keyword evidence="6" id="KW-0547">Nucleotide-binding</keyword>
<evidence type="ECO:0000256" key="6">
    <source>
        <dbReference type="ARBA" id="ARBA00022741"/>
    </source>
</evidence>
<reference evidence="11 12" key="1">
    <citation type="journal article" date="2014" name="Genome Announc.">
        <title>Draft Genome Sequence of Cytophaga fermentans JCM 21142T, a Facultative Anaerobe Isolated from Marine Mud.</title>
        <authorList>
            <person name="Starns D."/>
            <person name="Oshima K."/>
            <person name="Suda W."/>
            <person name="Iino T."/>
            <person name="Yuki M."/>
            <person name="Inoue J."/>
            <person name="Kitamura K."/>
            <person name="Iida T."/>
            <person name="Darby A."/>
            <person name="Hattori M."/>
            <person name="Ohkuma M."/>
        </authorList>
    </citation>
    <scope>NUCLEOTIDE SEQUENCE [LARGE SCALE GENOMIC DNA]</scope>
    <source>
        <strain evidence="11 12">JCM 21142</strain>
    </source>
</reference>
<evidence type="ECO:0000256" key="2">
    <source>
        <dbReference type="ARBA" id="ARBA00022649"/>
    </source>
</evidence>
<comment type="similarity">
    <text evidence="9">Belongs to the MntA antitoxin family.</text>
</comment>
<dbReference type="AlphaFoldDB" id="W7YC29"/>
<dbReference type="eggNOG" id="COG1669">
    <property type="taxonomic scope" value="Bacteria"/>
</dbReference>
<evidence type="ECO:0000256" key="9">
    <source>
        <dbReference type="ARBA" id="ARBA00038276"/>
    </source>
</evidence>
<dbReference type="PANTHER" id="PTHR33571:SF12">
    <property type="entry name" value="BSL3053 PROTEIN"/>
    <property type="match status" value="1"/>
</dbReference>
<protein>
    <submittedName>
        <fullName evidence="11">Nucleotidyltransferase domain protein</fullName>
    </submittedName>
</protein>
<name>W7YC29_9BACT</name>
<dbReference type="GO" id="GO:0005524">
    <property type="term" value="F:ATP binding"/>
    <property type="evidence" value="ECO:0007669"/>
    <property type="project" value="UniProtKB-KW"/>
</dbReference>
<accession>W7YC29</accession>
<evidence type="ECO:0000313" key="12">
    <source>
        <dbReference type="Proteomes" id="UP000019402"/>
    </source>
</evidence>
<dbReference type="Gene3D" id="3.30.460.10">
    <property type="entry name" value="Beta Polymerase, domain 2"/>
    <property type="match status" value="1"/>
</dbReference>
<dbReference type="InterPro" id="IPR002934">
    <property type="entry name" value="Polymerase_NTP_transf_dom"/>
</dbReference>